<dbReference type="EMBL" id="UOEV01000071">
    <property type="protein sequence ID" value="VAW32905.1"/>
    <property type="molecule type" value="Genomic_DNA"/>
</dbReference>
<dbReference type="CDD" id="cd00412">
    <property type="entry name" value="pyrophosphatase"/>
    <property type="match status" value="1"/>
</dbReference>
<dbReference type="PROSITE" id="PS00387">
    <property type="entry name" value="PPASE"/>
    <property type="match status" value="1"/>
</dbReference>
<keyword evidence="3" id="KW-0479">Metal-binding</keyword>
<gene>
    <name evidence="6" type="ORF">MNBD_CPR01-176</name>
</gene>
<dbReference type="InterPro" id="IPR008162">
    <property type="entry name" value="Pyrophosphatase"/>
</dbReference>
<keyword evidence="5" id="KW-0460">Magnesium</keyword>
<proteinExistence type="predicted"/>
<dbReference type="Pfam" id="PF00719">
    <property type="entry name" value="Pyrophosphatase"/>
    <property type="match status" value="1"/>
</dbReference>
<dbReference type="Gene3D" id="3.90.80.10">
    <property type="entry name" value="Inorganic pyrophosphatase"/>
    <property type="match status" value="1"/>
</dbReference>
<dbReference type="GO" id="GO:0004427">
    <property type="term" value="F:inorganic diphosphate phosphatase activity"/>
    <property type="evidence" value="ECO:0007669"/>
    <property type="project" value="UniProtKB-EC"/>
</dbReference>
<keyword evidence="4 6" id="KW-0378">Hydrolase</keyword>
<organism evidence="6">
    <name type="scientific">hydrothermal vent metagenome</name>
    <dbReference type="NCBI Taxonomy" id="652676"/>
    <lineage>
        <taxon>unclassified sequences</taxon>
        <taxon>metagenomes</taxon>
        <taxon>ecological metagenomes</taxon>
    </lineage>
</organism>
<evidence type="ECO:0000256" key="1">
    <source>
        <dbReference type="ARBA" id="ARBA00001946"/>
    </source>
</evidence>
<evidence type="ECO:0000256" key="5">
    <source>
        <dbReference type="ARBA" id="ARBA00022842"/>
    </source>
</evidence>
<evidence type="ECO:0000313" key="6">
    <source>
        <dbReference type="EMBL" id="VAW32905.1"/>
    </source>
</evidence>
<comment type="cofactor">
    <cofactor evidence="1">
        <name>Mg(2+)</name>
        <dbReference type="ChEBI" id="CHEBI:18420"/>
    </cofactor>
</comment>
<dbReference type="InterPro" id="IPR036649">
    <property type="entry name" value="Pyrophosphatase_sf"/>
</dbReference>
<dbReference type="EC" id="3.6.1.1" evidence="2"/>
<protein>
    <recommendedName>
        <fullName evidence="2">inorganic diphosphatase</fullName>
        <ecNumber evidence="2">3.6.1.1</ecNumber>
    </recommendedName>
</protein>
<accession>A0A3B0UP66</accession>
<evidence type="ECO:0000256" key="2">
    <source>
        <dbReference type="ARBA" id="ARBA00012146"/>
    </source>
</evidence>
<reference evidence="6" key="1">
    <citation type="submission" date="2018-06" db="EMBL/GenBank/DDBJ databases">
        <authorList>
            <person name="Zhirakovskaya E."/>
        </authorList>
    </citation>
    <scope>NUCLEOTIDE SEQUENCE</scope>
</reference>
<name>A0A3B0UP66_9ZZZZ</name>
<dbReference type="SUPFAM" id="SSF50324">
    <property type="entry name" value="Inorganic pyrophosphatase"/>
    <property type="match status" value="1"/>
</dbReference>
<dbReference type="PANTHER" id="PTHR10286">
    <property type="entry name" value="INORGANIC PYROPHOSPHATASE"/>
    <property type="match status" value="1"/>
</dbReference>
<dbReference type="GO" id="GO:0000287">
    <property type="term" value="F:magnesium ion binding"/>
    <property type="evidence" value="ECO:0007669"/>
    <property type="project" value="InterPro"/>
</dbReference>
<evidence type="ECO:0000256" key="3">
    <source>
        <dbReference type="ARBA" id="ARBA00022723"/>
    </source>
</evidence>
<evidence type="ECO:0000256" key="4">
    <source>
        <dbReference type="ARBA" id="ARBA00022801"/>
    </source>
</evidence>
<dbReference type="GO" id="GO:0006796">
    <property type="term" value="P:phosphate-containing compound metabolic process"/>
    <property type="evidence" value="ECO:0007669"/>
    <property type="project" value="InterPro"/>
</dbReference>
<sequence>MANIDQKPSRYMLNLLHVLPAFTDEEKGIVHTIVEVSSGSINKYELITESGQLKLDRVGYSSLAYPFTYGAIPLTWDIDNDPLDIEIVNITEPIVPGAVVEARIIGAMKFIDGGEVDDKVIAVLADDKRVSHIQSVDDLGEYFKRETTYYWENYKTMKKPDTGKVGEFLNAQDAIKLVKESIERYEKEYKPLLAE</sequence>
<dbReference type="GO" id="GO:0005737">
    <property type="term" value="C:cytoplasm"/>
    <property type="evidence" value="ECO:0007669"/>
    <property type="project" value="InterPro"/>
</dbReference>
<dbReference type="AlphaFoldDB" id="A0A3B0UP66"/>